<proteinExistence type="inferred from homology"/>
<evidence type="ECO:0000256" key="8">
    <source>
        <dbReference type="SAM" id="SignalP"/>
    </source>
</evidence>
<comment type="cofactor">
    <cofactor evidence="1">
        <name>Ca(2+)</name>
        <dbReference type="ChEBI" id="CHEBI:29108"/>
    </cofactor>
</comment>
<dbReference type="RefSeq" id="WP_184306463.1">
    <property type="nucleotide sequence ID" value="NZ_JACHXU010000014.1"/>
</dbReference>
<evidence type="ECO:0000256" key="1">
    <source>
        <dbReference type="ARBA" id="ARBA00001913"/>
    </source>
</evidence>
<dbReference type="PROSITE" id="PS00523">
    <property type="entry name" value="SULFATASE_1"/>
    <property type="match status" value="1"/>
</dbReference>
<dbReference type="PANTHER" id="PTHR42693:SF42">
    <property type="entry name" value="ARYLSULFATASE G"/>
    <property type="match status" value="1"/>
</dbReference>
<dbReference type="CDD" id="cd16144">
    <property type="entry name" value="ARS_like"/>
    <property type="match status" value="1"/>
</dbReference>
<feature type="domain" description="Sulfatase N-terminal" evidence="9">
    <location>
        <begin position="28"/>
        <end position="383"/>
    </location>
</feature>
<dbReference type="GO" id="GO:0004065">
    <property type="term" value="F:arylsulfatase activity"/>
    <property type="evidence" value="ECO:0007669"/>
    <property type="project" value="TreeGrafter"/>
</dbReference>
<dbReference type="InterPro" id="IPR000917">
    <property type="entry name" value="Sulfatase_N"/>
</dbReference>
<sequence>MKYVPIAILLCPLLLLFSIRPASSAPPPNVIIFYVDDLGWQDVQIEDVDAPCPYETPNLIKLAKSGMMFTQAYSPAPTCSPSRAGIITGQHPAKIKLTHVDLGKVPTARATERLIAPYLQSHLDLDLMTLADAMKQNGYRTGHVGKWHVGLTAASYGFDFVNQTRGIHRGMNDRTKDFATADDRTYPLSKQKYPPRSNKNPDGISYPFDEVTQSAIEFIDDSKQEPFFLNLCHWMVHWPVLTRNGELLEHYCDKFGFPFPPEPGDMTREGQQNPYFAAMTTTVDWSLGRLVEFLQQTDDPRSPGKKLIDTTYIFFTSDNGGAEIRGKEIISDNAPLKYGKKHPEEGGIRVPMVVTGPGIASDSRFQGLVNQLDYFPTILALTQSSISPENFDALSGLDISSVLIGKSQAIRDHAGKERTHLFWHFPHNGPLSMKSAIREGDFKMYQRYDTADYELYRLYRDGQRLDLEEQNDLAKNPEFASVVQRMAATLDAELSANDAEPPYLNPAFQGKTKPSAQITRSSFSASNRRATLAVQESGPAVEQAFVIYAGASAEAPLSKEEQKQKKRLERKMQRRGQASPPVQTNHVAELIGMRLPATIDSDGHSISAVIPEGISAYRFLLVDTNHFLHSSEPLLAK</sequence>
<protein>
    <submittedName>
        <fullName evidence="10">Arylsulfatase A-like enzyme</fullName>
    </submittedName>
</protein>
<feature type="compositionally biased region" description="Basic residues" evidence="7">
    <location>
        <begin position="564"/>
        <end position="574"/>
    </location>
</feature>
<reference evidence="10 11" key="1">
    <citation type="submission" date="2020-08" db="EMBL/GenBank/DDBJ databases">
        <title>Genomic Encyclopedia of Type Strains, Phase III (KMG-III): the genomes of soil and plant-associated and newly described type strains.</title>
        <authorList>
            <person name="Whitman W."/>
        </authorList>
    </citation>
    <scope>NUCLEOTIDE SEQUENCE [LARGE SCALE GENOMIC DNA]</scope>
    <source>
        <strain evidence="10 11">CECT 8075</strain>
    </source>
</reference>
<keyword evidence="4 8" id="KW-0732">Signal</keyword>
<dbReference type="InterPro" id="IPR017850">
    <property type="entry name" value="Alkaline_phosphatase_core_sf"/>
</dbReference>
<evidence type="ECO:0000256" key="7">
    <source>
        <dbReference type="SAM" id="MobiDB-lite"/>
    </source>
</evidence>
<evidence type="ECO:0000313" key="11">
    <source>
        <dbReference type="Proteomes" id="UP000536179"/>
    </source>
</evidence>
<dbReference type="AlphaFoldDB" id="A0A7W5E2Q9"/>
<evidence type="ECO:0000256" key="4">
    <source>
        <dbReference type="ARBA" id="ARBA00022729"/>
    </source>
</evidence>
<dbReference type="InterPro" id="IPR024607">
    <property type="entry name" value="Sulfatase_CS"/>
</dbReference>
<dbReference type="SUPFAM" id="SSF53649">
    <property type="entry name" value="Alkaline phosphatase-like"/>
    <property type="match status" value="1"/>
</dbReference>
<gene>
    <name evidence="10" type="ORF">FHS27_004074</name>
</gene>
<name>A0A7W5E2Q9_9BACT</name>
<keyword evidence="11" id="KW-1185">Reference proteome</keyword>
<comment type="similarity">
    <text evidence="2">Belongs to the sulfatase family.</text>
</comment>
<keyword evidence="5" id="KW-0378">Hydrolase</keyword>
<dbReference type="Pfam" id="PF00884">
    <property type="entry name" value="Sulfatase"/>
    <property type="match status" value="1"/>
</dbReference>
<keyword evidence="6" id="KW-0106">Calcium</keyword>
<evidence type="ECO:0000256" key="3">
    <source>
        <dbReference type="ARBA" id="ARBA00022723"/>
    </source>
</evidence>
<evidence type="ECO:0000259" key="9">
    <source>
        <dbReference type="Pfam" id="PF00884"/>
    </source>
</evidence>
<dbReference type="InterPro" id="IPR050738">
    <property type="entry name" value="Sulfatase"/>
</dbReference>
<evidence type="ECO:0000256" key="2">
    <source>
        <dbReference type="ARBA" id="ARBA00008779"/>
    </source>
</evidence>
<dbReference type="GO" id="GO:0046872">
    <property type="term" value="F:metal ion binding"/>
    <property type="evidence" value="ECO:0007669"/>
    <property type="project" value="UniProtKB-KW"/>
</dbReference>
<feature type="region of interest" description="Disordered" evidence="7">
    <location>
        <begin position="176"/>
        <end position="205"/>
    </location>
</feature>
<evidence type="ECO:0000256" key="6">
    <source>
        <dbReference type="ARBA" id="ARBA00022837"/>
    </source>
</evidence>
<accession>A0A7W5E2Q9</accession>
<dbReference type="EMBL" id="JACHXU010000014">
    <property type="protein sequence ID" value="MBB3208247.1"/>
    <property type="molecule type" value="Genomic_DNA"/>
</dbReference>
<organism evidence="10 11">
    <name type="scientific">Aporhodopirellula rubra</name>
    <dbReference type="NCBI Taxonomy" id="980271"/>
    <lineage>
        <taxon>Bacteria</taxon>
        <taxon>Pseudomonadati</taxon>
        <taxon>Planctomycetota</taxon>
        <taxon>Planctomycetia</taxon>
        <taxon>Pirellulales</taxon>
        <taxon>Pirellulaceae</taxon>
        <taxon>Aporhodopirellula</taxon>
    </lineage>
</organism>
<dbReference type="Gene3D" id="3.40.720.10">
    <property type="entry name" value="Alkaline Phosphatase, subunit A"/>
    <property type="match status" value="1"/>
</dbReference>
<feature type="signal peptide" evidence="8">
    <location>
        <begin position="1"/>
        <end position="24"/>
    </location>
</feature>
<comment type="caution">
    <text evidence="10">The sequence shown here is derived from an EMBL/GenBank/DDBJ whole genome shotgun (WGS) entry which is preliminary data.</text>
</comment>
<evidence type="ECO:0000313" key="10">
    <source>
        <dbReference type="EMBL" id="MBB3208247.1"/>
    </source>
</evidence>
<feature type="region of interest" description="Disordered" evidence="7">
    <location>
        <begin position="556"/>
        <end position="584"/>
    </location>
</feature>
<keyword evidence="3" id="KW-0479">Metal-binding</keyword>
<feature type="chain" id="PRO_5031005152" evidence="8">
    <location>
        <begin position="25"/>
        <end position="637"/>
    </location>
</feature>
<dbReference type="PANTHER" id="PTHR42693">
    <property type="entry name" value="ARYLSULFATASE FAMILY MEMBER"/>
    <property type="match status" value="1"/>
</dbReference>
<feature type="compositionally biased region" description="Basic and acidic residues" evidence="7">
    <location>
        <begin position="176"/>
        <end position="185"/>
    </location>
</feature>
<dbReference type="PROSITE" id="PS00149">
    <property type="entry name" value="SULFATASE_2"/>
    <property type="match status" value="1"/>
</dbReference>
<evidence type="ECO:0000256" key="5">
    <source>
        <dbReference type="ARBA" id="ARBA00022801"/>
    </source>
</evidence>
<dbReference type="Proteomes" id="UP000536179">
    <property type="component" value="Unassembled WGS sequence"/>
</dbReference>